<dbReference type="InterPro" id="IPR000719">
    <property type="entry name" value="Prot_kinase_dom"/>
</dbReference>
<accession>A0A8X7YP51</accession>
<keyword evidence="7" id="KW-0732">Signal</keyword>
<evidence type="ECO:0000313" key="10">
    <source>
        <dbReference type="EMBL" id="KAG6754694.1"/>
    </source>
</evidence>
<evidence type="ECO:0000256" key="3">
    <source>
        <dbReference type="ARBA" id="ARBA00022741"/>
    </source>
</evidence>
<keyword evidence="1" id="KW-0723">Serine/threonine-protein kinase</keyword>
<name>A0A8X7YP51_POPTO</name>
<evidence type="ECO:0000313" key="11">
    <source>
        <dbReference type="Proteomes" id="UP000886885"/>
    </source>
</evidence>
<dbReference type="EMBL" id="JAAWWB010000022">
    <property type="protein sequence ID" value="KAG6754694.1"/>
    <property type="molecule type" value="Genomic_DNA"/>
</dbReference>
<evidence type="ECO:0000256" key="5">
    <source>
        <dbReference type="ARBA" id="ARBA00022840"/>
    </source>
</evidence>
<sequence length="446" mass="50360">MLRMTNSDARLVMFLFIMPFTVLSTQTGPDVHLKTFCSNNALNYTRNSAFENNLKIVLKRLPSITSLTGFNYTFFGEASAKVYGQALCRGDVNSSACRTCVEKASKQIFNDCISRGEAIIWYELCQVHYSFQNMTSLSVYAGKYLDRDSKEKSVSDQCTRDIRPHECLKCLKSAITDLEGCCSSRKGGMVLSRNCNVRFELYQFYNVSKHLSSPTSRGCGIEGEEKLLIYEFMPNKSLDVFIFDEARREQLDWETCYSIISGIARGLLYLHEDSRLRIIHRDLKTSNVLLDHEMTARISDFGMARIFGENQNNANTRRVAGTFGYMAPEYAMEGLFSAKSDVFSFGVILLEILSGRRSSGSYLTQHGQTLLTYAWRLWNEGREMEFADPLLMGRSPEIEIVTCMHIGLLCVQEDPADRPTMSFVVLALGSEPIALPLPKKPAYSLG</sequence>
<dbReference type="InterPro" id="IPR002902">
    <property type="entry name" value="GNK2"/>
</dbReference>
<keyword evidence="6" id="KW-0675">Receptor</keyword>
<keyword evidence="3" id="KW-0547">Nucleotide-binding</keyword>
<dbReference type="GO" id="GO:0005886">
    <property type="term" value="C:plasma membrane"/>
    <property type="evidence" value="ECO:0007669"/>
    <property type="project" value="TreeGrafter"/>
</dbReference>
<evidence type="ECO:0000256" key="1">
    <source>
        <dbReference type="ARBA" id="ARBA00022527"/>
    </source>
</evidence>
<dbReference type="Proteomes" id="UP000886885">
    <property type="component" value="Chromosome 11D"/>
</dbReference>
<keyword evidence="4" id="KW-0418">Kinase</keyword>
<keyword evidence="11" id="KW-1185">Reference proteome</keyword>
<evidence type="ECO:0000256" key="4">
    <source>
        <dbReference type="ARBA" id="ARBA00022777"/>
    </source>
</evidence>
<reference evidence="10" key="1">
    <citation type="journal article" date="2020" name="bioRxiv">
        <title>Hybrid origin of Populus tomentosa Carr. identified through genome sequencing and phylogenomic analysis.</title>
        <authorList>
            <person name="An X."/>
            <person name="Gao K."/>
            <person name="Chen Z."/>
            <person name="Li J."/>
            <person name="Yang X."/>
            <person name="Yang X."/>
            <person name="Zhou J."/>
            <person name="Guo T."/>
            <person name="Zhao T."/>
            <person name="Huang S."/>
            <person name="Miao D."/>
            <person name="Khan W.U."/>
            <person name="Rao P."/>
            <person name="Ye M."/>
            <person name="Lei B."/>
            <person name="Liao W."/>
            <person name="Wang J."/>
            <person name="Ji L."/>
            <person name="Li Y."/>
            <person name="Guo B."/>
            <person name="Mustafa N.S."/>
            <person name="Li S."/>
            <person name="Yun Q."/>
            <person name="Keller S.R."/>
            <person name="Mao J."/>
            <person name="Zhang R."/>
            <person name="Strauss S.H."/>
        </authorList>
    </citation>
    <scope>NUCLEOTIDE SEQUENCE</scope>
    <source>
        <strain evidence="10">GM15</strain>
        <tissue evidence="10">Leaf</tissue>
    </source>
</reference>
<dbReference type="InterPro" id="IPR001245">
    <property type="entry name" value="Ser-Thr/Tyr_kinase_cat_dom"/>
</dbReference>
<dbReference type="PANTHER" id="PTHR27002">
    <property type="entry name" value="RECEPTOR-LIKE SERINE/THREONINE-PROTEIN KINASE SD1-8"/>
    <property type="match status" value="1"/>
</dbReference>
<dbReference type="PROSITE" id="PS51473">
    <property type="entry name" value="GNK2"/>
    <property type="match status" value="1"/>
</dbReference>
<dbReference type="PROSITE" id="PS50011">
    <property type="entry name" value="PROTEIN_KINASE_DOM"/>
    <property type="match status" value="1"/>
</dbReference>
<dbReference type="PANTHER" id="PTHR27002:SF123">
    <property type="entry name" value="CYSTEINE-RICH RECEPTOR-LIKE PROTEIN KINASE 45"/>
    <property type="match status" value="1"/>
</dbReference>
<dbReference type="Pfam" id="PF07714">
    <property type="entry name" value="PK_Tyr_Ser-Thr"/>
    <property type="match status" value="1"/>
</dbReference>
<dbReference type="Pfam" id="PF01657">
    <property type="entry name" value="Stress-antifung"/>
    <property type="match status" value="2"/>
</dbReference>
<keyword evidence="2" id="KW-0808">Transferase</keyword>
<dbReference type="AlphaFoldDB" id="A0A8X7YP51"/>
<keyword evidence="5" id="KW-0067">ATP-binding</keyword>
<organism evidence="10 11">
    <name type="scientific">Populus tomentosa</name>
    <name type="common">Chinese white poplar</name>
    <dbReference type="NCBI Taxonomy" id="118781"/>
    <lineage>
        <taxon>Eukaryota</taxon>
        <taxon>Viridiplantae</taxon>
        <taxon>Streptophyta</taxon>
        <taxon>Embryophyta</taxon>
        <taxon>Tracheophyta</taxon>
        <taxon>Spermatophyta</taxon>
        <taxon>Magnoliopsida</taxon>
        <taxon>eudicotyledons</taxon>
        <taxon>Gunneridae</taxon>
        <taxon>Pentapetalae</taxon>
        <taxon>rosids</taxon>
        <taxon>fabids</taxon>
        <taxon>Malpighiales</taxon>
        <taxon>Salicaceae</taxon>
        <taxon>Saliceae</taxon>
        <taxon>Populus</taxon>
    </lineage>
</organism>
<gene>
    <name evidence="10" type="ORF">POTOM_040488</name>
</gene>
<feature type="domain" description="Gnk2-homologous" evidence="9">
    <location>
        <begin position="32"/>
        <end position="134"/>
    </location>
</feature>
<dbReference type="GO" id="GO:0004674">
    <property type="term" value="F:protein serine/threonine kinase activity"/>
    <property type="evidence" value="ECO:0007669"/>
    <property type="project" value="UniProtKB-KW"/>
</dbReference>
<evidence type="ECO:0000256" key="7">
    <source>
        <dbReference type="SAM" id="SignalP"/>
    </source>
</evidence>
<evidence type="ECO:0008006" key="12">
    <source>
        <dbReference type="Google" id="ProtNLM"/>
    </source>
</evidence>
<dbReference type="OrthoDB" id="1908162at2759"/>
<evidence type="ECO:0000259" key="8">
    <source>
        <dbReference type="PROSITE" id="PS50011"/>
    </source>
</evidence>
<dbReference type="CDD" id="cd23509">
    <property type="entry name" value="Gnk2-like"/>
    <property type="match status" value="1"/>
</dbReference>
<protein>
    <recommendedName>
        <fullName evidence="12">Cysteine-rich receptor-like protein kinase 10</fullName>
    </recommendedName>
</protein>
<evidence type="ECO:0000256" key="6">
    <source>
        <dbReference type="ARBA" id="ARBA00023170"/>
    </source>
</evidence>
<proteinExistence type="predicted"/>
<dbReference type="PROSITE" id="PS00108">
    <property type="entry name" value="PROTEIN_KINASE_ST"/>
    <property type="match status" value="1"/>
</dbReference>
<dbReference type="InterPro" id="IPR008271">
    <property type="entry name" value="Ser/Thr_kinase_AS"/>
</dbReference>
<dbReference type="GO" id="GO:0005524">
    <property type="term" value="F:ATP binding"/>
    <property type="evidence" value="ECO:0007669"/>
    <property type="project" value="UniProtKB-KW"/>
</dbReference>
<feature type="chain" id="PRO_5036461227" description="Cysteine-rich receptor-like protein kinase 10" evidence="7">
    <location>
        <begin position="25"/>
        <end position="446"/>
    </location>
</feature>
<comment type="caution">
    <text evidence="10">The sequence shown here is derived from an EMBL/GenBank/DDBJ whole genome shotgun (WGS) entry which is preliminary data.</text>
</comment>
<evidence type="ECO:0000259" key="9">
    <source>
        <dbReference type="PROSITE" id="PS51473"/>
    </source>
</evidence>
<dbReference type="FunFam" id="1.10.510.10:FF:001697">
    <property type="entry name" value="Uncharacterized protein"/>
    <property type="match status" value="1"/>
</dbReference>
<feature type="domain" description="Protein kinase" evidence="8">
    <location>
        <begin position="107"/>
        <end position="434"/>
    </location>
</feature>
<dbReference type="SMART" id="SM00220">
    <property type="entry name" value="S_TKc"/>
    <property type="match status" value="1"/>
</dbReference>
<evidence type="ECO:0000256" key="2">
    <source>
        <dbReference type="ARBA" id="ARBA00022679"/>
    </source>
</evidence>
<feature type="signal peptide" evidence="7">
    <location>
        <begin position="1"/>
        <end position="24"/>
    </location>
</feature>